<dbReference type="PANTHER" id="PTHR46351:SF3">
    <property type="entry name" value="WOUND-INDUCED PROTEIN WIN2"/>
    <property type="match status" value="1"/>
</dbReference>
<dbReference type="InterPro" id="IPR001153">
    <property type="entry name" value="Barwin_dom"/>
</dbReference>
<dbReference type="GO" id="GO:0042742">
    <property type="term" value="P:defense response to bacterium"/>
    <property type="evidence" value="ECO:0007669"/>
    <property type="project" value="InterPro"/>
</dbReference>
<feature type="chain" id="PRO_5023858627" description="Barwin domain-containing protein" evidence="2">
    <location>
        <begin position="23"/>
        <end position="144"/>
    </location>
</feature>
<feature type="signal peptide" evidence="2">
    <location>
        <begin position="1"/>
        <end position="22"/>
    </location>
</feature>
<comment type="caution">
    <text evidence="4">The sequence shown here is derived from an EMBL/GenBank/DDBJ whole genome shotgun (WGS) entry which is preliminary data.</text>
</comment>
<proteinExistence type="predicted"/>
<keyword evidence="1" id="KW-1015">Disulfide bond</keyword>
<feature type="domain" description="Barwin" evidence="3">
    <location>
        <begin position="23"/>
        <end position="144"/>
    </location>
</feature>
<sequence>MAKTAAALALILLAACFATTAAQQASGVTAVRNSYTAALSFWDLWAVRAFCATWDAGMPLEWRQRYGWAAFCGPAGPSGEASCGRCLLVTNAATGAQATVRILDQCSFGGLGLDPFVFTQLDTDGHGVVTGQLTVSYQFVDCQD</sequence>
<evidence type="ECO:0000259" key="3">
    <source>
        <dbReference type="PROSITE" id="PS51174"/>
    </source>
</evidence>
<dbReference type="GO" id="GO:0050832">
    <property type="term" value="P:defense response to fungus"/>
    <property type="evidence" value="ECO:0007669"/>
    <property type="project" value="InterPro"/>
</dbReference>
<dbReference type="Gene3D" id="2.40.40.10">
    <property type="entry name" value="RlpA-like domain"/>
    <property type="match status" value="1"/>
</dbReference>
<dbReference type="Gramene" id="TVU25112">
    <property type="protein sequence ID" value="TVU25112"/>
    <property type="gene ID" value="EJB05_27593"/>
</dbReference>
<dbReference type="OrthoDB" id="658184at2759"/>
<dbReference type="PRINTS" id="PR00602">
    <property type="entry name" value="BARWIN"/>
</dbReference>
<keyword evidence="2" id="KW-0732">Signal</keyword>
<dbReference type="GO" id="GO:0004540">
    <property type="term" value="F:RNA nuclease activity"/>
    <property type="evidence" value="ECO:0007669"/>
    <property type="project" value="InterPro"/>
</dbReference>
<dbReference type="InterPro" id="IPR036908">
    <property type="entry name" value="RlpA-like_sf"/>
</dbReference>
<evidence type="ECO:0000313" key="4">
    <source>
        <dbReference type="EMBL" id="TVU25112.1"/>
    </source>
</evidence>
<dbReference type="PANTHER" id="PTHR46351">
    <property type="entry name" value="WOUND-INDUCED PROTEIN WIN2"/>
    <property type="match status" value="1"/>
</dbReference>
<dbReference type="PROSITE" id="PS51257">
    <property type="entry name" value="PROKAR_LIPOPROTEIN"/>
    <property type="match status" value="1"/>
</dbReference>
<feature type="non-terminal residue" evidence="4">
    <location>
        <position position="1"/>
    </location>
</feature>
<protein>
    <recommendedName>
        <fullName evidence="3">Barwin domain-containing protein</fullName>
    </recommendedName>
</protein>
<dbReference type="PROSITE" id="PS00771">
    <property type="entry name" value="BARWIN_1"/>
    <property type="match status" value="1"/>
</dbReference>
<evidence type="ECO:0000313" key="5">
    <source>
        <dbReference type="Proteomes" id="UP000324897"/>
    </source>
</evidence>
<keyword evidence="5" id="KW-1185">Reference proteome</keyword>
<dbReference type="PROSITE" id="PS51174">
    <property type="entry name" value="BARWIN_3"/>
    <property type="match status" value="1"/>
</dbReference>
<gene>
    <name evidence="4" type="ORF">EJB05_27593</name>
</gene>
<name>A0A5J9UMY3_9POAL</name>
<dbReference type="Proteomes" id="UP000324897">
    <property type="component" value="Chromosome 2"/>
</dbReference>
<evidence type="ECO:0000256" key="1">
    <source>
        <dbReference type="ARBA" id="ARBA00023157"/>
    </source>
</evidence>
<organism evidence="4 5">
    <name type="scientific">Eragrostis curvula</name>
    <name type="common">weeping love grass</name>
    <dbReference type="NCBI Taxonomy" id="38414"/>
    <lineage>
        <taxon>Eukaryota</taxon>
        <taxon>Viridiplantae</taxon>
        <taxon>Streptophyta</taxon>
        <taxon>Embryophyta</taxon>
        <taxon>Tracheophyta</taxon>
        <taxon>Spermatophyta</taxon>
        <taxon>Magnoliopsida</taxon>
        <taxon>Liliopsida</taxon>
        <taxon>Poales</taxon>
        <taxon>Poaceae</taxon>
        <taxon>PACMAD clade</taxon>
        <taxon>Chloridoideae</taxon>
        <taxon>Eragrostideae</taxon>
        <taxon>Eragrostidinae</taxon>
        <taxon>Eragrostis</taxon>
    </lineage>
</organism>
<dbReference type="InterPro" id="IPR044301">
    <property type="entry name" value="PR4"/>
</dbReference>
<dbReference type="EMBL" id="RWGY01000013">
    <property type="protein sequence ID" value="TVU25112.1"/>
    <property type="molecule type" value="Genomic_DNA"/>
</dbReference>
<evidence type="ECO:0000256" key="2">
    <source>
        <dbReference type="SAM" id="SignalP"/>
    </source>
</evidence>
<dbReference type="SUPFAM" id="SSF50685">
    <property type="entry name" value="Barwin-like endoglucanases"/>
    <property type="match status" value="1"/>
</dbReference>
<dbReference type="InterPro" id="IPR018226">
    <property type="entry name" value="Barwin_CS"/>
</dbReference>
<reference evidence="4 5" key="1">
    <citation type="journal article" date="2019" name="Sci. Rep.">
        <title>A high-quality genome of Eragrostis curvula grass provides insights into Poaceae evolution and supports new strategies to enhance forage quality.</title>
        <authorList>
            <person name="Carballo J."/>
            <person name="Santos B.A.C.M."/>
            <person name="Zappacosta D."/>
            <person name="Garbus I."/>
            <person name="Selva J.P."/>
            <person name="Gallo C.A."/>
            <person name="Diaz A."/>
            <person name="Albertini E."/>
            <person name="Caccamo M."/>
            <person name="Echenique V."/>
        </authorList>
    </citation>
    <scope>NUCLEOTIDE SEQUENCE [LARGE SCALE GENOMIC DNA]</scope>
    <source>
        <strain evidence="5">cv. Victoria</strain>
        <tissue evidence="4">Leaf</tissue>
    </source>
</reference>
<accession>A0A5J9UMY3</accession>
<dbReference type="Pfam" id="PF00967">
    <property type="entry name" value="Barwin"/>
    <property type="match status" value="1"/>
</dbReference>
<dbReference type="AlphaFoldDB" id="A0A5J9UMY3"/>